<feature type="transmembrane region" description="Helical" evidence="6">
    <location>
        <begin position="204"/>
        <end position="229"/>
    </location>
</feature>
<feature type="transmembrane region" description="Helical" evidence="6">
    <location>
        <begin position="12"/>
        <end position="28"/>
    </location>
</feature>
<proteinExistence type="inferred from homology"/>
<comment type="subcellular location">
    <subcellularLocation>
        <location evidence="1">Membrane</location>
        <topology evidence="1">Multi-pass membrane protein</topology>
    </subcellularLocation>
</comment>
<gene>
    <name evidence="7" type="ORF">ACFTOW_13800</name>
</gene>
<evidence type="ECO:0000256" key="4">
    <source>
        <dbReference type="ARBA" id="ARBA00022989"/>
    </source>
</evidence>
<accession>A0ABW4EGG4</accession>
<comment type="similarity">
    <text evidence="2">Belongs to the autoinducer-2 exporter (AI-2E) (TC 2.A.86) family.</text>
</comment>
<dbReference type="Proteomes" id="UP001597186">
    <property type="component" value="Unassembled WGS sequence"/>
</dbReference>
<reference evidence="8" key="1">
    <citation type="journal article" date="2019" name="Int. J. Syst. Evol. Microbiol.">
        <title>The Global Catalogue of Microorganisms (GCM) 10K type strain sequencing project: providing services to taxonomists for standard genome sequencing and annotation.</title>
        <authorList>
            <consortium name="The Broad Institute Genomics Platform"/>
            <consortium name="The Broad Institute Genome Sequencing Center for Infectious Disease"/>
            <person name="Wu L."/>
            <person name="Ma J."/>
        </authorList>
    </citation>
    <scope>NUCLEOTIDE SEQUENCE [LARGE SCALE GENOMIC DNA]</scope>
    <source>
        <strain evidence="8">CGMCC 1.12477</strain>
    </source>
</reference>
<dbReference type="EMBL" id="JBHUDD010000111">
    <property type="protein sequence ID" value="MFD1510468.1"/>
    <property type="molecule type" value="Genomic_DNA"/>
</dbReference>
<sequence>MHRLSANGDPVLRTAVIVIALILCFAALQAGADIFAPMVVALVTGVMLAPVTDAFERIGLSAGLSSAAVLILGVSAIAVLVVLAAPVMWRIAEELPRIQFELRSIVADFTNLINGLKEMSREMEKALGAEPSLSDSDSESTLPDITNALFLAPVVLAQILIFAGTLFFFLLTRKNMYAWLSRQIGSSSETEAILQRFTNAERMVARYFLAISIINAALGTALGGALFLINLPAPFIWGFVAALLNFLLYVGPMAMAGGLLLAGIVEFDGPMVLVPPAIFLFLNMIEAQFVTPTFVGRHVSVNPLLIFVSLVIWLWLWGPLGAIIAIPVLVIAIALLDIFAEDDATPSA</sequence>
<dbReference type="PANTHER" id="PTHR21716:SF16">
    <property type="entry name" value="BLL1467 PROTEIN"/>
    <property type="match status" value="1"/>
</dbReference>
<dbReference type="Pfam" id="PF01594">
    <property type="entry name" value="AI-2E_transport"/>
    <property type="match status" value="1"/>
</dbReference>
<evidence type="ECO:0000313" key="7">
    <source>
        <dbReference type="EMBL" id="MFD1510468.1"/>
    </source>
</evidence>
<feature type="transmembrane region" description="Helical" evidence="6">
    <location>
        <begin position="235"/>
        <end position="265"/>
    </location>
</feature>
<evidence type="ECO:0000256" key="3">
    <source>
        <dbReference type="ARBA" id="ARBA00022692"/>
    </source>
</evidence>
<feature type="transmembrane region" description="Helical" evidence="6">
    <location>
        <begin position="148"/>
        <end position="172"/>
    </location>
</feature>
<evidence type="ECO:0000256" key="1">
    <source>
        <dbReference type="ARBA" id="ARBA00004141"/>
    </source>
</evidence>
<comment type="caution">
    <text evidence="7">The sequence shown here is derived from an EMBL/GenBank/DDBJ whole genome shotgun (WGS) entry which is preliminary data.</text>
</comment>
<keyword evidence="3 6" id="KW-0812">Transmembrane</keyword>
<protein>
    <submittedName>
        <fullName evidence="7">AI-2E family transporter</fullName>
    </submittedName>
</protein>
<dbReference type="PANTHER" id="PTHR21716">
    <property type="entry name" value="TRANSMEMBRANE PROTEIN"/>
    <property type="match status" value="1"/>
</dbReference>
<evidence type="ECO:0000256" key="5">
    <source>
        <dbReference type="ARBA" id="ARBA00023136"/>
    </source>
</evidence>
<keyword evidence="8" id="KW-1185">Reference proteome</keyword>
<evidence type="ECO:0000313" key="8">
    <source>
        <dbReference type="Proteomes" id="UP001597186"/>
    </source>
</evidence>
<dbReference type="InterPro" id="IPR002549">
    <property type="entry name" value="AI-2E-like"/>
</dbReference>
<feature type="transmembrane region" description="Helical" evidence="6">
    <location>
        <begin position="67"/>
        <end position="89"/>
    </location>
</feature>
<organism evidence="7 8">
    <name type="scientific">Lacimonas salitolerans</name>
    <dbReference type="NCBI Taxonomy" id="1323750"/>
    <lineage>
        <taxon>Bacteria</taxon>
        <taxon>Pseudomonadati</taxon>
        <taxon>Pseudomonadota</taxon>
        <taxon>Alphaproteobacteria</taxon>
        <taxon>Rhodobacterales</taxon>
        <taxon>Paracoccaceae</taxon>
        <taxon>Lacimonas</taxon>
    </lineage>
</organism>
<evidence type="ECO:0000256" key="6">
    <source>
        <dbReference type="SAM" id="Phobius"/>
    </source>
</evidence>
<feature type="transmembrane region" description="Helical" evidence="6">
    <location>
        <begin position="34"/>
        <end position="55"/>
    </location>
</feature>
<evidence type="ECO:0000256" key="2">
    <source>
        <dbReference type="ARBA" id="ARBA00009773"/>
    </source>
</evidence>
<dbReference type="RefSeq" id="WP_379916675.1">
    <property type="nucleotide sequence ID" value="NZ_JBHUDD010000111.1"/>
</dbReference>
<keyword evidence="4 6" id="KW-1133">Transmembrane helix</keyword>
<feature type="transmembrane region" description="Helical" evidence="6">
    <location>
        <begin position="310"/>
        <end position="336"/>
    </location>
</feature>
<keyword evidence="5 6" id="KW-0472">Membrane</keyword>
<name>A0ABW4EGG4_9RHOB</name>